<dbReference type="STRING" id="690567.912"/>
<dbReference type="PANTHER" id="PTHR30134">
    <property type="entry name" value="HYDROGENASE PROTEIN ASSEMBLY PROTEIN, NICKEL CHAPERONE"/>
    <property type="match status" value="1"/>
</dbReference>
<dbReference type="GO" id="GO:0051604">
    <property type="term" value="P:protein maturation"/>
    <property type="evidence" value="ECO:0007669"/>
    <property type="project" value="InterPro"/>
</dbReference>
<sequence>MVQVRLESNLLGANEMLARKNRGVFQSQGLLVINLMSSPGSGKTTLLEKTIEYLGDRLKIGVIEGDLYTDQDARRIEQKGVRVIQINTEGACHLDAGMVGKAFAELPGDDLDLLFIENVGNLVCPAEFDLGEDFKAVVISTTEGNDKPLKYPLIFREARVILLNKIDLLPYTDFSLERFREDLAQINPTAPVFLVSGRTGQGIKEWNEWLLGEVRTRGIKD</sequence>
<dbReference type="Proteomes" id="UP000045545">
    <property type="component" value="Unassembled WGS sequence"/>
</dbReference>
<dbReference type="InterPro" id="IPR027417">
    <property type="entry name" value="P-loop_NTPase"/>
</dbReference>
<evidence type="ECO:0000313" key="10">
    <source>
        <dbReference type="Proteomes" id="UP000045545"/>
    </source>
</evidence>
<evidence type="ECO:0000256" key="6">
    <source>
        <dbReference type="ARBA" id="ARBA00022833"/>
    </source>
</evidence>
<evidence type="ECO:0000256" key="2">
    <source>
        <dbReference type="ARBA" id="ARBA00022596"/>
    </source>
</evidence>
<evidence type="ECO:0000256" key="3">
    <source>
        <dbReference type="ARBA" id="ARBA00022723"/>
    </source>
</evidence>
<dbReference type="PIRSF" id="PIRSF005624">
    <property type="entry name" value="Ni-bind_GTPase"/>
    <property type="match status" value="1"/>
</dbReference>
<gene>
    <name evidence="9" type="ORF">912</name>
</gene>
<name>A0A0E3W2X0_9FIRM</name>
<dbReference type="SUPFAM" id="SSF52540">
    <property type="entry name" value="P-loop containing nucleoside triphosphate hydrolases"/>
    <property type="match status" value="1"/>
</dbReference>
<dbReference type="RefSeq" id="WP_046496282.1">
    <property type="nucleotide sequence ID" value="NZ_CGIH01000013.1"/>
</dbReference>
<keyword evidence="10" id="KW-1185">Reference proteome</keyword>
<dbReference type="GO" id="GO:0005525">
    <property type="term" value="F:GTP binding"/>
    <property type="evidence" value="ECO:0007669"/>
    <property type="project" value="UniProtKB-KW"/>
</dbReference>
<keyword evidence="5" id="KW-0378">Hydrolase</keyword>
<evidence type="ECO:0000313" key="9">
    <source>
        <dbReference type="EMBL" id="CFX27907.1"/>
    </source>
</evidence>
<evidence type="ECO:0000259" key="8">
    <source>
        <dbReference type="SMART" id="SM00382"/>
    </source>
</evidence>
<keyword evidence="7" id="KW-0342">GTP-binding</keyword>
<dbReference type="InterPro" id="IPR003495">
    <property type="entry name" value="CobW/HypB/UreG_nucleotide-bd"/>
</dbReference>
<accession>A0A0E3W2X0</accession>
<dbReference type="NCBIfam" id="TIGR00073">
    <property type="entry name" value="hypB"/>
    <property type="match status" value="1"/>
</dbReference>
<evidence type="ECO:0000256" key="1">
    <source>
        <dbReference type="ARBA" id="ARBA00006211"/>
    </source>
</evidence>
<evidence type="ECO:0000256" key="4">
    <source>
        <dbReference type="ARBA" id="ARBA00022741"/>
    </source>
</evidence>
<dbReference type="Pfam" id="PF02492">
    <property type="entry name" value="cobW"/>
    <property type="match status" value="1"/>
</dbReference>
<dbReference type="EMBL" id="CGIH01000013">
    <property type="protein sequence ID" value="CFX27907.1"/>
    <property type="molecule type" value="Genomic_DNA"/>
</dbReference>
<dbReference type="InterPro" id="IPR004392">
    <property type="entry name" value="Hyd_mat_HypB"/>
</dbReference>
<reference evidence="9 10" key="1">
    <citation type="submission" date="2015-03" db="EMBL/GenBank/DDBJ databases">
        <authorList>
            <person name="Murphy D."/>
        </authorList>
    </citation>
    <scope>NUCLEOTIDE SEQUENCE [LARGE SCALE GENOMIC DNA]</scope>
    <source>
        <strain evidence="9 10">OL-4</strain>
    </source>
</reference>
<feature type="domain" description="AAA+ ATPase" evidence="8">
    <location>
        <begin position="29"/>
        <end position="172"/>
    </location>
</feature>
<keyword evidence="6" id="KW-0862">Zinc</keyword>
<protein>
    <submittedName>
        <fullName evidence="9">Hydrogenase accessory protein HypB</fullName>
    </submittedName>
</protein>
<comment type="similarity">
    <text evidence="1">Belongs to the SIMIBI class G3E GTPase family. HypB/HupM subfamily.</text>
</comment>
<proteinExistence type="inferred from homology"/>
<dbReference type="GO" id="GO:0016151">
    <property type="term" value="F:nickel cation binding"/>
    <property type="evidence" value="ECO:0007669"/>
    <property type="project" value="InterPro"/>
</dbReference>
<dbReference type="InterPro" id="IPR003593">
    <property type="entry name" value="AAA+_ATPase"/>
</dbReference>
<keyword evidence="3" id="KW-0479">Metal-binding</keyword>
<keyword evidence="2" id="KW-0533">Nickel</keyword>
<dbReference type="GO" id="GO:0003924">
    <property type="term" value="F:GTPase activity"/>
    <property type="evidence" value="ECO:0007669"/>
    <property type="project" value="InterPro"/>
</dbReference>
<keyword evidence="4" id="KW-0547">Nucleotide-binding</keyword>
<dbReference type="GO" id="GO:0008270">
    <property type="term" value="F:zinc ion binding"/>
    <property type="evidence" value="ECO:0007669"/>
    <property type="project" value="TreeGrafter"/>
</dbReference>
<dbReference type="SMART" id="SM00382">
    <property type="entry name" value="AAA"/>
    <property type="match status" value="1"/>
</dbReference>
<organism evidence="9 10">
    <name type="scientific">Syntrophomonas zehnderi OL-4</name>
    <dbReference type="NCBI Taxonomy" id="690567"/>
    <lineage>
        <taxon>Bacteria</taxon>
        <taxon>Bacillati</taxon>
        <taxon>Bacillota</taxon>
        <taxon>Clostridia</taxon>
        <taxon>Eubacteriales</taxon>
        <taxon>Syntrophomonadaceae</taxon>
        <taxon>Syntrophomonas</taxon>
    </lineage>
</organism>
<evidence type="ECO:0000256" key="7">
    <source>
        <dbReference type="ARBA" id="ARBA00023134"/>
    </source>
</evidence>
<dbReference type="OrthoDB" id="9802035at2"/>
<dbReference type="AlphaFoldDB" id="A0A0E3W2X0"/>
<evidence type="ECO:0000256" key="5">
    <source>
        <dbReference type="ARBA" id="ARBA00022801"/>
    </source>
</evidence>
<dbReference type="CDD" id="cd05390">
    <property type="entry name" value="HypB"/>
    <property type="match status" value="1"/>
</dbReference>
<dbReference type="PANTHER" id="PTHR30134:SF2">
    <property type="entry name" value="HYDROGENASE MATURATION FACTOR HYPB"/>
    <property type="match status" value="1"/>
</dbReference>
<dbReference type="Gene3D" id="3.40.50.300">
    <property type="entry name" value="P-loop containing nucleotide triphosphate hydrolases"/>
    <property type="match status" value="1"/>
</dbReference>